<accession>A0A0F9KIE1</accession>
<proteinExistence type="predicted"/>
<dbReference type="AlphaFoldDB" id="A0A0F9KIE1"/>
<reference evidence="1" key="1">
    <citation type="journal article" date="2015" name="Nature">
        <title>Complex archaea that bridge the gap between prokaryotes and eukaryotes.</title>
        <authorList>
            <person name="Spang A."/>
            <person name="Saw J.H."/>
            <person name="Jorgensen S.L."/>
            <person name="Zaremba-Niedzwiedzka K."/>
            <person name="Martijn J."/>
            <person name="Lind A.E."/>
            <person name="van Eijk R."/>
            <person name="Schleper C."/>
            <person name="Guy L."/>
            <person name="Ettema T.J."/>
        </authorList>
    </citation>
    <scope>NUCLEOTIDE SEQUENCE</scope>
</reference>
<protein>
    <submittedName>
        <fullName evidence="1">Uncharacterized protein</fullName>
    </submittedName>
</protein>
<gene>
    <name evidence="1" type="ORF">LCGC14_1326770</name>
</gene>
<sequence>MAKARIISNVRVDAFTCDGVTFTKGWTTVADKAVDGLLRCEYKGSPVFEIEMPPVVVDKTSTDFFITDDEDHDTEDESDGTE</sequence>
<name>A0A0F9KIE1_9ZZZZ</name>
<comment type="caution">
    <text evidence="1">The sequence shown here is derived from an EMBL/GenBank/DDBJ whole genome shotgun (WGS) entry which is preliminary data.</text>
</comment>
<organism evidence="1">
    <name type="scientific">marine sediment metagenome</name>
    <dbReference type="NCBI Taxonomy" id="412755"/>
    <lineage>
        <taxon>unclassified sequences</taxon>
        <taxon>metagenomes</taxon>
        <taxon>ecological metagenomes</taxon>
    </lineage>
</organism>
<dbReference type="EMBL" id="LAZR01007973">
    <property type="protein sequence ID" value="KKM81733.1"/>
    <property type="molecule type" value="Genomic_DNA"/>
</dbReference>
<evidence type="ECO:0000313" key="1">
    <source>
        <dbReference type="EMBL" id="KKM81733.1"/>
    </source>
</evidence>